<feature type="region of interest" description="DNA-binding and helicase activity, interacts with RecC" evidence="15">
    <location>
        <begin position="1"/>
        <end position="966"/>
    </location>
</feature>
<evidence type="ECO:0000256" key="16">
    <source>
        <dbReference type="PROSITE-ProRule" id="PRU00560"/>
    </source>
</evidence>
<dbReference type="GO" id="GO:0003677">
    <property type="term" value="F:DNA binding"/>
    <property type="evidence" value="ECO:0007669"/>
    <property type="project" value="UniProtKB-UniRule"/>
</dbReference>
<dbReference type="CDD" id="cd22352">
    <property type="entry name" value="RecB_C-like"/>
    <property type="match status" value="1"/>
</dbReference>
<comment type="domain">
    <text evidence="15">The N-terminal DNA-binding domain is a ssDNA-dependent ATPase and has ATP-dependent 3'-5' helicase function. This domain interacts with RecC.</text>
</comment>
<comment type="function">
    <text evidence="15">A helicase/nuclease that prepares dsDNA breaks (DSB) for recombinational DNA repair. Binds to DSBs and unwinds DNA via a highly rapid and processive ATP-dependent bidirectional helicase activity. Unwinds dsDNA until it encounters a Chi (crossover hotspot instigator) sequence from the 3' direction. Cuts ssDNA a few nucleotides 3' to the Chi site. The properties and activities of the enzyme are changed at Chi. The Chi-altered holoenzyme produces a long 3'-ssDNA overhang and facilitates RecA-binding to the ssDNA for homologous DNA recombination and repair. Holoenzyme degrades any linearized DNA that is unable to undergo homologous recombination. In the holoenzyme this subunit contributes ATPase, 3'-5' helicase, exonuclease activity and loads RecA onto ssDNA.</text>
</comment>
<evidence type="ECO:0000256" key="6">
    <source>
        <dbReference type="ARBA" id="ARBA00022806"/>
    </source>
</evidence>
<dbReference type="GO" id="GO:0016887">
    <property type="term" value="F:ATP hydrolysis activity"/>
    <property type="evidence" value="ECO:0007669"/>
    <property type="project" value="RHEA"/>
</dbReference>
<evidence type="ECO:0000256" key="5">
    <source>
        <dbReference type="ARBA" id="ARBA00022801"/>
    </source>
</evidence>
<evidence type="ECO:0000256" key="1">
    <source>
        <dbReference type="ARBA" id="ARBA00022722"/>
    </source>
</evidence>
<dbReference type="GO" id="GO:0008854">
    <property type="term" value="F:exodeoxyribonuclease V activity"/>
    <property type="evidence" value="ECO:0007669"/>
    <property type="project" value="UniProtKB-EC"/>
</dbReference>
<evidence type="ECO:0000313" key="20">
    <source>
        <dbReference type="Proteomes" id="UP000092671"/>
    </source>
</evidence>
<evidence type="ECO:0000256" key="15">
    <source>
        <dbReference type="HAMAP-Rule" id="MF_01485"/>
    </source>
</evidence>
<dbReference type="GO" id="GO:0009338">
    <property type="term" value="C:exodeoxyribonuclease V complex"/>
    <property type="evidence" value="ECO:0007669"/>
    <property type="project" value="TreeGrafter"/>
</dbReference>
<dbReference type="PANTHER" id="PTHR11070:SF23">
    <property type="entry name" value="RECBCD ENZYME SUBUNIT RECB"/>
    <property type="match status" value="1"/>
</dbReference>
<dbReference type="GO" id="GO:0000724">
    <property type="term" value="P:double-strand break repair via homologous recombination"/>
    <property type="evidence" value="ECO:0007669"/>
    <property type="project" value="UniProtKB-UniRule"/>
</dbReference>
<feature type="region of interest" description="Nuclease activity, interacts with RecD and RecA" evidence="15">
    <location>
        <begin position="979"/>
        <end position="1291"/>
    </location>
</feature>
<evidence type="ECO:0000259" key="18">
    <source>
        <dbReference type="PROSITE" id="PS51217"/>
    </source>
</evidence>
<evidence type="ECO:0000256" key="4">
    <source>
        <dbReference type="ARBA" id="ARBA00022763"/>
    </source>
</evidence>
<keyword evidence="4 15" id="KW-0227">DNA damage</keyword>
<organism evidence="19 20">
    <name type="scientific">Moraxella nonliquefaciens</name>
    <dbReference type="NCBI Taxonomy" id="478"/>
    <lineage>
        <taxon>Bacteria</taxon>
        <taxon>Pseudomonadati</taxon>
        <taxon>Pseudomonadota</taxon>
        <taxon>Gammaproteobacteria</taxon>
        <taxon>Moraxellales</taxon>
        <taxon>Moraxellaceae</taxon>
        <taxon>Moraxella</taxon>
    </lineage>
</organism>
<keyword evidence="12 15" id="KW-0413">Isomerase</keyword>
<dbReference type="InterPro" id="IPR027417">
    <property type="entry name" value="P-loop_NTPase"/>
</dbReference>
<dbReference type="Gene3D" id="1.10.486.10">
    <property type="entry name" value="PCRA, domain 4"/>
    <property type="match status" value="1"/>
</dbReference>
<dbReference type="GO" id="GO:0005829">
    <property type="term" value="C:cytosol"/>
    <property type="evidence" value="ECO:0007669"/>
    <property type="project" value="TreeGrafter"/>
</dbReference>
<evidence type="ECO:0000256" key="9">
    <source>
        <dbReference type="ARBA" id="ARBA00022842"/>
    </source>
</evidence>
<comment type="caution">
    <text evidence="19">The sequence shown here is derived from an EMBL/GenBank/DDBJ whole genome shotgun (WGS) entry which is preliminary data.</text>
</comment>
<protein>
    <recommendedName>
        <fullName evidence="15">RecBCD enzyme subunit RecB</fullName>
        <ecNumber evidence="15">3.1.11.5</ecNumber>
        <ecNumber evidence="15">5.6.2.4</ecNumber>
    </recommendedName>
    <alternativeName>
        <fullName evidence="15">DNA 3'-5' helicase subunit RecB</fullName>
    </alternativeName>
    <alternativeName>
        <fullName evidence="15">Exonuclease V subunit RecB</fullName>
        <shortName evidence="15">ExoV subunit RecB</shortName>
    </alternativeName>
    <alternativeName>
        <fullName evidence="15">Helicase/nuclease RecBCD subunit RecB</fullName>
    </alternativeName>
</protein>
<keyword evidence="8 15" id="KW-0067">ATP-binding</keyword>
<dbReference type="GO" id="GO:0005524">
    <property type="term" value="F:ATP binding"/>
    <property type="evidence" value="ECO:0007669"/>
    <property type="project" value="UniProtKB-UniRule"/>
</dbReference>
<feature type="binding site" evidence="16">
    <location>
        <begin position="22"/>
        <end position="29"/>
    </location>
    <ligand>
        <name>ATP</name>
        <dbReference type="ChEBI" id="CHEBI:30616"/>
    </ligand>
</feature>
<dbReference type="GO" id="GO:0000287">
    <property type="term" value="F:magnesium ion binding"/>
    <property type="evidence" value="ECO:0007669"/>
    <property type="project" value="UniProtKB-UniRule"/>
</dbReference>
<feature type="active site" description="For nuclease activity" evidence="15">
    <location>
        <position position="1196"/>
    </location>
</feature>
<evidence type="ECO:0000256" key="13">
    <source>
        <dbReference type="ARBA" id="ARBA00034617"/>
    </source>
</evidence>
<evidence type="ECO:0000256" key="2">
    <source>
        <dbReference type="ARBA" id="ARBA00022723"/>
    </source>
</evidence>
<comment type="similarity">
    <text evidence="15">Belongs to the helicase family. UvrD subfamily.</text>
</comment>
<evidence type="ECO:0000256" key="7">
    <source>
        <dbReference type="ARBA" id="ARBA00022839"/>
    </source>
</evidence>
<dbReference type="GO" id="GO:0043138">
    <property type="term" value="F:3'-5' DNA helicase activity"/>
    <property type="evidence" value="ECO:0007669"/>
    <property type="project" value="UniProtKB-UniRule"/>
</dbReference>
<dbReference type="InterPro" id="IPR000212">
    <property type="entry name" value="DNA_helicase_UvrD/REP"/>
</dbReference>
<comment type="miscellaneous">
    <text evidence="15">In the RecBCD complex, RecB has a slow 3'-5' helicase, an exonuclease activity and loads RecA onto ssDNA, RecD has a fast 5'-3' helicase activity, while RecC stimulates the ATPase and processivity of the RecB helicase and contributes to recognition of the Chi site.</text>
</comment>
<dbReference type="PROSITE" id="PS51217">
    <property type="entry name" value="UVRD_HELICASE_CTER"/>
    <property type="match status" value="1"/>
</dbReference>
<keyword evidence="3 15" id="KW-0547">Nucleotide-binding</keyword>
<dbReference type="Gene3D" id="3.90.320.10">
    <property type="match status" value="1"/>
</dbReference>
<evidence type="ECO:0000256" key="11">
    <source>
        <dbReference type="ARBA" id="ARBA00023204"/>
    </source>
</evidence>
<sequence length="1291" mass="149144">MTAPTHIPAIDCTLDHGYLIEASAGTGKTWTLTGIILRLLIEKKYAPKRIIATTFTRASASEMQERIQARISNFYRYISWLNGKKSTHPHWFYHVGNADKSQSKNINEIWKQMTEQAGMAGIFDHDDPINEYLIKQLITDSDPNALTLTIRHCSLLLTTLDKLFVGTLDSLAQKWLKEFSDQIGYQINTELSANSDELIYALIHDALRREHVQVAQSPLYALIDRTVFSDVSSAYKAVAVALNFYDAPIDMMMSVDEYLTVLDKRLMSIFEIVSVFEPFYELDYMLSFGFKNSGKVIKEFGRLKNIIEMIKIHRLDFVNHISDADKYFLTKLSDIKKETNFKKGFEVNKQTFLNLPLDALLIISETVNAIHQIPEYYQSHLYHTIAKEVRVLLKNTLERQNKSTFTFQMVRLIESLEHSPELARHIRHHYPVALIDESQDINGLQKRLIELVYLDYFKQRRDKGKTATGFLLLVGDPKQAIYRFRGGDVANYNSIKHHGQSDTLPPLLNSQLTLTTNRRSNNELIDGLNHWFSHQDDKDETFNPAYLGDDIYYHTITANKEQNLLSWQKLNKSALPDYLGNKPLALLHLPYKGDDDKKLDKYQYVAHHINSLLQGEHRLDDKKIKPDDIAVLARTKKNLAQLKKHLDKLDIPSISPNEINVFTTDSAKDLYALMTAMISQDRELLGRLFITKLFGYDLIELTDLLNDERVVESVVFYLKQCHQRFLTYGIASALTHALLHHPLNDNNLWQMSAKAGERYLADLWQLTELIGREYAYQENNGIKLIHWFRDKMTGYDDNEDYQQMTLPSESGINLMTIHKSKGLEFPIVYVMDLDATASSGKHDDIFYAYSDEQYHRRISPKKDKINGIFIINDYYKMKQEQELLDECLRLGYVALTRASEQVFVVGQDLYSIKNIEQRPLFLWFDCEDKNIVLPKRLTNKVDVIALAQSQQLITDKYHGDDVILMPINYQTWQRVFTKTYFYGASKTSATALMNAFNKPSMIQDNGVNDEVIIPNMTTAVDDIDVISYPEHDIRPLFEKGVSAGTFLHHLLQSIDPNDKCHISSQIDGEITKSNFAHAYHSMYGNISDESNNELDNQMTLNHHQALIEWIYDIGHVSFLSSGISLSELTPNHFAKEIAFTLRLTQGFGINELNRVFKTYSDKEIFLNEQNPSIYYKYLNGEMDLLYEHQGRFYVVDYKSNFVSNNLSHYRSEQLDSVMNKAGYWLQACVYQVALHRLLKLRIKDYVGREKQYLGAVEFIFLRGVDRRDATLGHINWQVPLPLIYALDELFG</sequence>
<keyword evidence="2 15" id="KW-0479">Metal-binding</keyword>
<reference evidence="19 20" key="1">
    <citation type="submission" date="2016-06" db="EMBL/GenBank/DDBJ databases">
        <title>Draft genome of Moraxella nonliquefaciens CCUG 60284.</title>
        <authorList>
            <person name="Salva-Serra F."/>
            <person name="Engstrom-Jakobsson H."/>
            <person name="Thorell K."/>
            <person name="Gonzales-Siles L."/>
            <person name="Karlsson R."/>
            <person name="Boulund F."/>
            <person name="Engstrand L."/>
            <person name="Kristiansson E."/>
            <person name="Moore E."/>
        </authorList>
    </citation>
    <scope>NUCLEOTIDE SEQUENCE [LARGE SCALE GENOMIC DNA]</scope>
    <source>
        <strain evidence="19 20">CCUG 60284</strain>
    </source>
</reference>
<comment type="catalytic activity">
    <reaction evidence="13 15">
        <text>Couples ATP hydrolysis with the unwinding of duplex DNA by translocating in the 3'-5' direction.</text>
        <dbReference type="EC" id="5.6.2.4"/>
    </reaction>
</comment>
<keyword evidence="7 15" id="KW-0269">Exonuclease</keyword>
<keyword evidence="11 15" id="KW-0234">DNA repair</keyword>
<proteinExistence type="inferred from homology"/>
<keyword evidence="5 15" id="KW-0378">Hydrolase</keyword>
<dbReference type="PROSITE" id="PS51198">
    <property type="entry name" value="UVRD_HELICASE_ATP_BIND"/>
    <property type="match status" value="1"/>
</dbReference>
<dbReference type="InterPro" id="IPR011335">
    <property type="entry name" value="Restrct_endonuc-II-like"/>
</dbReference>
<dbReference type="OrthoDB" id="9810135at2"/>
<keyword evidence="1 15" id="KW-0540">Nuclease</keyword>
<dbReference type="InterPro" id="IPR014017">
    <property type="entry name" value="DNA_helicase_UvrD-like_C"/>
</dbReference>
<evidence type="ECO:0000256" key="10">
    <source>
        <dbReference type="ARBA" id="ARBA00023125"/>
    </source>
</evidence>
<evidence type="ECO:0000256" key="12">
    <source>
        <dbReference type="ARBA" id="ARBA00023235"/>
    </source>
</evidence>
<evidence type="ECO:0000259" key="17">
    <source>
        <dbReference type="PROSITE" id="PS51198"/>
    </source>
</evidence>
<feature type="binding site" evidence="15">
    <location>
        <position position="1183"/>
    </location>
    <ligand>
        <name>Mg(2+)</name>
        <dbReference type="ChEBI" id="CHEBI:18420"/>
    </ligand>
</feature>
<dbReference type="Gene3D" id="3.40.50.300">
    <property type="entry name" value="P-loop containing nucleotide triphosphate hydrolases"/>
    <property type="match status" value="3"/>
</dbReference>
<comment type="catalytic activity">
    <reaction evidence="15">
        <text>Exonucleolytic cleavage (in the presence of ATP) in either 5'- to 3'- or 3'- to 5'-direction to yield 5'-phosphooligonucleotides.</text>
        <dbReference type="EC" id="3.1.11.5"/>
    </reaction>
</comment>
<dbReference type="PANTHER" id="PTHR11070">
    <property type="entry name" value="UVRD / RECB / PCRA DNA HELICASE FAMILY MEMBER"/>
    <property type="match status" value="1"/>
</dbReference>
<evidence type="ECO:0000256" key="3">
    <source>
        <dbReference type="ARBA" id="ARBA00022741"/>
    </source>
</evidence>
<dbReference type="InterPro" id="IPR011604">
    <property type="entry name" value="PDDEXK-like_dom_sf"/>
</dbReference>
<evidence type="ECO:0000313" key="19">
    <source>
        <dbReference type="EMBL" id="OBX52264.1"/>
    </source>
</evidence>
<comment type="cofactor">
    <cofactor evidence="15">
        <name>Mg(2+)</name>
        <dbReference type="ChEBI" id="CHEBI:18420"/>
    </cofactor>
    <text evidence="15">Binds 1 Mg(2+) ion per subunit.</text>
</comment>
<keyword evidence="6 15" id="KW-0347">Helicase</keyword>
<dbReference type="SUPFAM" id="SSF52540">
    <property type="entry name" value="P-loop containing nucleoside triphosphate hydrolases"/>
    <property type="match status" value="1"/>
</dbReference>
<comment type="domain">
    <text evidence="15">The C-terminal domain has nuclease activity and interacts with RecD. It interacts with RecA, facilitating its loading onto ssDNA.</text>
</comment>
<dbReference type="EC" id="3.1.11.5" evidence="15"/>
<comment type="catalytic activity">
    <reaction evidence="14 15">
        <text>ATP + H2O = ADP + phosphate + H(+)</text>
        <dbReference type="Rhea" id="RHEA:13065"/>
        <dbReference type="ChEBI" id="CHEBI:15377"/>
        <dbReference type="ChEBI" id="CHEBI:15378"/>
        <dbReference type="ChEBI" id="CHEBI:30616"/>
        <dbReference type="ChEBI" id="CHEBI:43474"/>
        <dbReference type="ChEBI" id="CHEBI:456216"/>
        <dbReference type="EC" id="5.6.2.4"/>
    </reaction>
</comment>
<evidence type="ECO:0000256" key="14">
    <source>
        <dbReference type="ARBA" id="ARBA00048988"/>
    </source>
</evidence>
<keyword evidence="9 15" id="KW-0460">Magnesium</keyword>
<dbReference type="Pfam" id="PF00580">
    <property type="entry name" value="UvrD-helicase"/>
    <property type="match status" value="1"/>
</dbReference>
<feature type="domain" description="UvrD-like helicase C-terminal" evidence="18">
    <location>
        <begin position="556"/>
        <end position="822"/>
    </location>
</feature>
<dbReference type="EC" id="5.6.2.4" evidence="15"/>
<dbReference type="EMBL" id="LZDN01000001">
    <property type="protein sequence ID" value="OBX52264.1"/>
    <property type="molecule type" value="Genomic_DNA"/>
</dbReference>
<feature type="binding site" evidence="15">
    <location>
        <position position="1048"/>
    </location>
    <ligand>
        <name>Mg(2+)</name>
        <dbReference type="ChEBI" id="CHEBI:18420"/>
    </ligand>
</feature>
<evidence type="ECO:0000256" key="8">
    <source>
        <dbReference type="ARBA" id="ARBA00022840"/>
    </source>
</evidence>
<dbReference type="InterPro" id="IPR004586">
    <property type="entry name" value="RecB"/>
</dbReference>
<dbReference type="SUPFAM" id="SSF52980">
    <property type="entry name" value="Restriction endonuclease-like"/>
    <property type="match status" value="1"/>
</dbReference>
<comment type="subunit">
    <text evidence="15">Heterotrimer of RecB, RecC and RecD. All subunits contribute to DNA-binding. Interacts with RecA.</text>
</comment>
<feature type="domain" description="UvrD-like helicase ATP-binding" evidence="17">
    <location>
        <begin position="1"/>
        <end position="521"/>
    </location>
</feature>
<accession>A0A1B8PM31</accession>
<feature type="binding site" evidence="15">
    <location>
        <position position="1196"/>
    </location>
    <ligand>
        <name>Mg(2+)</name>
        <dbReference type="ChEBI" id="CHEBI:18420"/>
    </ligand>
</feature>
<dbReference type="InterPro" id="IPR014016">
    <property type="entry name" value="UvrD-like_ATP-bd"/>
</dbReference>
<dbReference type="RefSeq" id="WP_066890807.1">
    <property type="nucleotide sequence ID" value="NZ_LZDN01000001.1"/>
</dbReference>
<dbReference type="Proteomes" id="UP000092671">
    <property type="component" value="Unassembled WGS sequence"/>
</dbReference>
<keyword evidence="10 15" id="KW-0238">DNA-binding</keyword>
<name>A0A1B8PM31_MORNO</name>
<dbReference type="HAMAP" id="MF_01485">
    <property type="entry name" value="RecB"/>
    <property type="match status" value="1"/>
</dbReference>
<dbReference type="Pfam" id="PF13361">
    <property type="entry name" value="UvrD_C"/>
    <property type="match status" value="1"/>
</dbReference>
<gene>
    <name evidence="15" type="primary">recB</name>
    <name evidence="19" type="ORF">A9Z60_00860</name>
</gene>